<keyword evidence="4" id="KW-1185">Reference proteome</keyword>
<dbReference type="InterPro" id="IPR019099">
    <property type="entry name" value="Uncharacterised_PGPGW_TM"/>
</dbReference>
<name>A0A4R4UKW7_9PSEU</name>
<keyword evidence="2" id="KW-0472">Membrane</keyword>
<dbReference type="NCBIfam" id="TIGR02611">
    <property type="entry name" value="TIGR02611 family protein"/>
    <property type="match status" value="1"/>
</dbReference>
<keyword evidence="2" id="KW-1133">Transmembrane helix</keyword>
<dbReference type="RefSeq" id="WP_132623041.1">
    <property type="nucleotide sequence ID" value="NZ_SMKV01000013.1"/>
</dbReference>
<proteinExistence type="predicted"/>
<evidence type="ECO:0000256" key="1">
    <source>
        <dbReference type="SAM" id="MobiDB-lite"/>
    </source>
</evidence>
<feature type="transmembrane region" description="Helical" evidence="2">
    <location>
        <begin position="157"/>
        <end position="186"/>
    </location>
</feature>
<evidence type="ECO:0000256" key="2">
    <source>
        <dbReference type="SAM" id="Phobius"/>
    </source>
</evidence>
<gene>
    <name evidence="3" type="ORF">E1161_13060</name>
</gene>
<dbReference type="OrthoDB" id="3295542at2"/>
<protein>
    <submittedName>
        <fullName evidence="3">TIGR02611 family protein</fullName>
    </submittedName>
</protein>
<feature type="compositionally biased region" description="Low complexity" evidence="1">
    <location>
        <begin position="1"/>
        <end position="10"/>
    </location>
</feature>
<reference evidence="3 4" key="1">
    <citation type="submission" date="2019-03" db="EMBL/GenBank/DDBJ databases">
        <title>Draft genome sequences of novel Actinobacteria.</title>
        <authorList>
            <person name="Sahin N."/>
            <person name="Ay H."/>
            <person name="Saygin H."/>
        </authorList>
    </citation>
    <scope>NUCLEOTIDE SEQUENCE [LARGE SCALE GENOMIC DNA]</scope>
    <source>
        <strain evidence="3 4">16K404</strain>
    </source>
</reference>
<dbReference type="EMBL" id="SMKV01000013">
    <property type="protein sequence ID" value="TDC92637.1"/>
    <property type="molecule type" value="Genomic_DNA"/>
</dbReference>
<feature type="transmembrane region" description="Helical" evidence="2">
    <location>
        <begin position="112"/>
        <end position="130"/>
    </location>
</feature>
<dbReference type="Proteomes" id="UP000294744">
    <property type="component" value="Unassembled WGS sequence"/>
</dbReference>
<keyword evidence="2" id="KW-0812">Transmembrane</keyword>
<accession>A0A4R4UKW7</accession>
<organism evidence="3 4">
    <name type="scientific">Saccharopolyspora aridisoli</name>
    <dbReference type="NCBI Taxonomy" id="2530385"/>
    <lineage>
        <taxon>Bacteria</taxon>
        <taxon>Bacillati</taxon>
        <taxon>Actinomycetota</taxon>
        <taxon>Actinomycetes</taxon>
        <taxon>Pseudonocardiales</taxon>
        <taxon>Pseudonocardiaceae</taxon>
        <taxon>Saccharopolyspora</taxon>
    </lineage>
</organism>
<evidence type="ECO:0000313" key="3">
    <source>
        <dbReference type="EMBL" id="TDC92637.1"/>
    </source>
</evidence>
<dbReference type="Pfam" id="PF09656">
    <property type="entry name" value="PGPGW"/>
    <property type="match status" value="1"/>
</dbReference>
<dbReference type="InterPro" id="IPR013434">
    <property type="entry name" value="CHP02611"/>
</dbReference>
<dbReference type="AlphaFoldDB" id="A0A4R4UKW7"/>
<evidence type="ECO:0000313" key="4">
    <source>
        <dbReference type="Proteomes" id="UP000294744"/>
    </source>
</evidence>
<feature type="region of interest" description="Disordered" evidence="1">
    <location>
        <begin position="1"/>
        <end position="63"/>
    </location>
</feature>
<sequence length="198" mass="22250">MPATESSAPRPTAPPAADSDRILKHASPTNALRWTALNDHTEPEARQAGTEPGDHEHTKHPRLHALRERLRGYRAYVRRRRTLNITYRVVLGVFGTVVLVAGLLMIPYPGPGWLVVFAGLGILATEFHWAHRVNTFAKRHYQRWIHWMGRQNLATKLTIMAATGLVVVVTLWLLGMFGTIGGWLGLRWTWLASPLFGP</sequence>
<comment type="caution">
    <text evidence="3">The sequence shown here is derived from an EMBL/GenBank/DDBJ whole genome shotgun (WGS) entry which is preliminary data.</text>
</comment>
<feature type="transmembrane region" description="Helical" evidence="2">
    <location>
        <begin position="85"/>
        <end position="106"/>
    </location>
</feature>